<keyword evidence="3" id="KW-0812">Transmembrane</keyword>
<dbReference type="OrthoDB" id="10028801at2759"/>
<evidence type="ECO:0000256" key="6">
    <source>
        <dbReference type="ARBA" id="ARBA00022989"/>
    </source>
</evidence>
<name>A0A8V5GBW3_MELUD</name>
<evidence type="ECO:0000256" key="3">
    <source>
        <dbReference type="ARBA" id="ARBA00022692"/>
    </source>
</evidence>
<proteinExistence type="inferred from homology"/>
<dbReference type="GO" id="GO:0044291">
    <property type="term" value="C:cell-cell contact zone"/>
    <property type="evidence" value="ECO:0007669"/>
    <property type="project" value="TreeGrafter"/>
</dbReference>
<reference evidence="10" key="3">
    <citation type="submission" date="2025-09" db="UniProtKB">
        <authorList>
            <consortium name="Ensembl"/>
        </authorList>
    </citation>
    <scope>IDENTIFICATION</scope>
</reference>
<evidence type="ECO:0000313" key="10">
    <source>
        <dbReference type="Ensembl" id="ENSMUNP00000030722.1"/>
    </source>
</evidence>
<dbReference type="GO" id="GO:0043184">
    <property type="term" value="F:vascular endothelial growth factor receptor 2 binding"/>
    <property type="evidence" value="ECO:0007669"/>
    <property type="project" value="TreeGrafter"/>
</dbReference>
<dbReference type="InterPro" id="IPR036179">
    <property type="entry name" value="Ig-like_dom_sf"/>
</dbReference>
<keyword evidence="9" id="KW-0393">Immunoglobulin domain</keyword>
<sequence>MEPPPRPPPLLLRGLLLLWAASGPGRCQEVQAENVTVLEGGTAEITCHLHRYDGSIVVLQNPARQTLFFNGTRALKDERFQLVEFSRRRLRLRLSRARLEDEGGYYCQLYTESTHHQIATLTVLVPPEDPVVEAGTAAVEGAELELSCLVPRARPPATLRWYRDRRELPGSSSRELQGKVFRQRNLLRLRVERRDHGAIVTCEASHPALARGQRRLTQYMLDVQYAPTARIHPSQSVLREGDTLVLTCAVNGNPRPTEIAWSRGNDSLPPRARAEGEVLTLPALAPQDNGTYSCHVGNRHGRAADHYVLVVYDPGAVVAAPRAVPFAIVGGVLALLVFLLLCLLGALLWGSVRQKGSYLTHEASGLEEHGEAREAFLGAESGKRKEEFFI</sequence>
<evidence type="ECO:0000256" key="5">
    <source>
        <dbReference type="ARBA" id="ARBA00022737"/>
    </source>
</evidence>
<dbReference type="InterPro" id="IPR013162">
    <property type="entry name" value="CD80_C2-set"/>
</dbReference>
<dbReference type="InterPro" id="IPR007110">
    <property type="entry name" value="Ig-like_dom"/>
</dbReference>
<evidence type="ECO:0000256" key="8">
    <source>
        <dbReference type="ARBA" id="ARBA00023157"/>
    </source>
</evidence>
<dbReference type="Gene3D" id="2.60.40.10">
    <property type="entry name" value="Immunoglobulins"/>
    <property type="match status" value="3"/>
</dbReference>
<dbReference type="PANTHER" id="PTHR45889">
    <property type="entry name" value="IG-LIKE DOMAIN-CONTAINING PROTEIN"/>
    <property type="match status" value="1"/>
</dbReference>
<comment type="subcellular location">
    <subcellularLocation>
        <location evidence="1">Membrane</location>
        <topology evidence="1">Single-pass type I membrane protein</topology>
    </subcellularLocation>
</comment>
<dbReference type="PANTHER" id="PTHR45889:SF3">
    <property type="entry name" value="CELL ADHESION MOLECULE 4"/>
    <property type="match status" value="1"/>
</dbReference>
<dbReference type="GO" id="GO:0061041">
    <property type="term" value="P:regulation of wound healing"/>
    <property type="evidence" value="ECO:0007669"/>
    <property type="project" value="TreeGrafter"/>
</dbReference>
<accession>A0A8V5GBW3</accession>
<evidence type="ECO:0000256" key="4">
    <source>
        <dbReference type="ARBA" id="ARBA00022729"/>
    </source>
</evidence>
<evidence type="ECO:0000256" key="9">
    <source>
        <dbReference type="ARBA" id="ARBA00023319"/>
    </source>
</evidence>
<comment type="similarity">
    <text evidence="2">Belongs to the nectin family.</text>
</comment>
<dbReference type="PROSITE" id="PS50835">
    <property type="entry name" value="IG_LIKE"/>
    <property type="match status" value="2"/>
</dbReference>
<dbReference type="Pfam" id="PF13927">
    <property type="entry name" value="Ig_3"/>
    <property type="match status" value="1"/>
</dbReference>
<evidence type="ECO:0000256" key="7">
    <source>
        <dbReference type="ARBA" id="ARBA00023136"/>
    </source>
</evidence>
<keyword evidence="8" id="KW-1015">Disulfide bond</keyword>
<dbReference type="SUPFAM" id="SSF48726">
    <property type="entry name" value="Immunoglobulin"/>
    <property type="match status" value="3"/>
</dbReference>
<evidence type="ECO:0000256" key="1">
    <source>
        <dbReference type="ARBA" id="ARBA00004479"/>
    </source>
</evidence>
<keyword evidence="7" id="KW-0472">Membrane</keyword>
<dbReference type="InterPro" id="IPR003585">
    <property type="entry name" value="Neurexin-like"/>
</dbReference>
<dbReference type="InterPro" id="IPR013783">
    <property type="entry name" value="Ig-like_fold"/>
</dbReference>
<dbReference type="Pfam" id="PF08205">
    <property type="entry name" value="C2-set_2"/>
    <property type="match status" value="1"/>
</dbReference>
<gene>
    <name evidence="10" type="primary">LOC117437722</name>
</gene>
<evidence type="ECO:0000256" key="2">
    <source>
        <dbReference type="ARBA" id="ARBA00007810"/>
    </source>
</evidence>
<reference evidence="10" key="2">
    <citation type="submission" date="2025-08" db="UniProtKB">
        <authorList>
            <consortium name="Ensembl"/>
        </authorList>
    </citation>
    <scope>IDENTIFICATION</scope>
</reference>
<evidence type="ECO:0000313" key="11">
    <source>
        <dbReference type="Proteomes" id="UP000694405"/>
    </source>
</evidence>
<dbReference type="GO" id="GO:0016020">
    <property type="term" value="C:membrane"/>
    <property type="evidence" value="ECO:0007669"/>
    <property type="project" value="UniProtKB-SubCell"/>
</dbReference>
<keyword evidence="6" id="KW-1133">Transmembrane helix</keyword>
<dbReference type="SMART" id="SM00294">
    <property type="entry name" value="4.1m"/>
    <property type="match status" value="1"/>
</dbReference>
<dbReference type="GO" id="GO:0035020">
    <property type="term" value="P:regulation of Rac protein signal transduction"/>
    <property type="evidence" value="ECO:0007669"/>
    <property type="project" value="TreeGrafter"/>
</dbReference>
<organism evidence="10 11">
    <name type="scientific">Melopsittacus undulatus</name>
    <name type="common">Budgerigar</name>
    <name type="synonym">Psittacus undulatus</name>
    <dbReference type="NCBI Taxonomy" id="13146"/>
    <lineage>
        <taxon>Eukaryota</taxon>
        <taxon>Metazoa</taxon>
        <taxon>Chordata</taxon>
        <taxon>Craniata</taxon>
        <taxon>Vertebrata</taxon>
        <taxon>Euteleostomi</taxon>
        <taxon>Archelosauria</taxon>
        <taxon>Archosauria</taxon>
        <taxon>Dinosauria</taxon>
        <taxon>Saurischia</taxon>
        <taxon>Theropoda</taxon>
        <taxon>Coelurosauria</taxon>
        <taxon>Aves</taxon>
        <taxon>Neognathae</taxon>
        <taxon>Neoaves</taxon>
        <taxon>Telluraves</taxon>
        <taxon>Australaves</taxon>
        <taxon>Psittaciformes</taxon>
        <taxon>Psittaculidae</taxon>
        <taxon>Melopsittacus</taxon>
    </lineage>
</organism>
<keyword evidence="5" id="KW-0677">Repeat</keyword>
<dbReference type="InterPro" id="IPR003598">
    <property type="entry name" value="Ig_sub2"/>
</dbReference>
<dbReference type="AlphaFoldDB" id="A0A8V5GBW3"/>
<dbReference type="SMART" id="SM00408">
    <property type="entry name" value="IGc2"/>
    <property type="match status" value="3"/>
</dbReference>
<keyword evidence="11" id="KW-1185">Reference proteome</keyword>
<dbReference type="Pfam" id="PF07686">
    <property type="entry name" value="V-set"/>
    <property type="match status" value="1"/>
</dbReference>
<dbReference type="FunFam" id="2.60.40.10:FF:000013">
    <property type="entry name" value="cell adhesion molecule 1 isoform X1"/>
    <property type="match status" value="1"/>
</dbReference>
<reference evidence="10" key="1">
    <citation type="submission" date="2020-03" db="EMBL/GenBank/DDBJ databases">
        <title>Melopsittacus undulatus (budgerigar) genome, bMelUnd1, maternal haplotype with Z.</title>
        <authorList>
            <person name="Gedman G."/>
            <person name="Mountcastle J."/>
            <person name="Haase B."/>
            <person name="Formenti G."/>
            <person name="Wright T."/>
            <person name="Apodaca J."/>
            <person name="Pelan S."/>
            <person name="Chow W."/>
            <person name="Rhie A."/>
            <person name="Howe K."/>
            <person name="Fedrigo O."/>
            <person name="Jarvis E.D."/>
        </authorList>
    </citation>
    <scope>NUCLEOTIDE SEQUENCE [LARGE SCALE GENOMIC DNA]</scope>
</reference>
<protein>
    <submittedName>
        <fullName evidence="10">Uncharacterized protein</fullName>
    </submittedName>
</protein>
<dbReference type="InterPro" id="IPR013106">
    <property type="entry name" value="Ig_V-set"/>
</dbReference>
<dbReference type="InterPro" id="IPR003599">
    <property type="entry name" value="Ig_sub"/>
</dbReference>
<dbReference type="GO" id="GO:0007156">
    <property type="term" value="P:homophilic cell adhesion via plasma membrane adhesion molecules"/>
    <property type="evidence" value="ECO:0007669"/>
    <property type="project" value="TreeGrafter"/>
</dbReference>
<dbReference type="Proteomes" id="UP000694405">
    <property type="component" value="Chromosome 26"/>
</dbReference>
<dbReference type="Ensembl" id="ENSMUNT00000033010.1">
    <property type="protein sequence ID" value="ENSMUNP00000030722.1"/>
    <property type="gene ID" value="ENSMUNG00000021807.1"/>
</dbReference>
<dbReference type="SMART" id="SM00409">
    <property type="entry name" value="IG"/>
    <property type="match status" value="3"/>
</dbReference>
<keyword evidence="4" id="KW-0732">Signal</keyword>